<evidence type="ECO:0000256" key="8">
    <source>
        <dbReference type="PIRSR" id="PIRSR601519-1"/>
    </source>
</evidence>
<dbReference type="GO" id="GO:0042802">
    <property type="term" value="F:identical protein binding"/>
    <property type="evidence" value="ECO:0007669"/>
    <property type="project" value="UniProtKB-ARBA"/>
</dbReference>
<dbReference type="CDD" id="cd01055">
    <property type="entry name" value="Nonheme_Ferritin"/>
    <property type="match status" value="1"/>
</dbReference>
<evidence type="ECO:0000259" key="10">
    <source>
        <dbReference type="PROSITE" id="PS50905"/>
    </source>
</evidence>
<dbReference type="EMBL" id="SOAA01000005">
    <property type="protein sequence ID" value="TDS33020.1"/>
    <property type="molecule type" value="Genomic_DNA"/>
</dbReference>
<comment type="similarity">
    <text evidence="2 9">Belongs to the ferritin family. Prokaryotic subfamily.</text>
</comment>
<dbReference type="InterPro" id="IPR041719">
    <property type="entry name" value="Ferritin_prok"/>
</dbReference>
<keyword evidence="9" id="KW-0963">Cytoplasm</keyword>
<feature type="binding site" evidence="8">
    <location>
        <position position="53"/>
    </location>
    <ligand>
        <name>Fe cation</name>
        <dbReference type="ChEBI" id="CHEBI:24875"/>
        <label>1</label>
    </ligand>
</feature>
<evidence type="ECO:0000256" key="4">
    <source>
        <dbReference type="ARBA" id="ARBA00022723"/>
    </source>
</evidence>
<dbReference type="EC" id="1.16.3.2" evidence="9"/>
<dbReference type="Proteomes" id="UP000199519">
    <property type="component" value="Unassembled WGS sequence"/>
</dbReference>
<comment type="function">
    <text evidence="1 9">Iron-storage protein.</text>
</comment>
<dbReference type="EMBL" id="FOHG01000003">
    <property type="protein sequence ID" value="SES68482.1"/>
    <property type="molecule type" value="Genomic_DNA"/>
</dbReference>
<dbReference type="STRING" id="54121.SAMN04515653_104111"/>
<keyword evidence="6 8" id="KW-0408">Iron</keyword>
<evidence type="ECO:0000256" key="6">
    <source>
        <dbReference type="ARBA" id="ARBA00023004"/>
    </source>
</evidence>
<reference evidence="11 20" key="3">
    <citation type="submission" date="2018-04" db="EMBL/GenBank/DDBJ databases">
        <title>Subsurface microbial communities from deep shales in Ohio and West Virginia, USA.</title>
        <authorList>
            <person name="Wrighton K."/>
        </authorList>
    </citation>
    <scope>NUCLEOTIDE SEQUENCE [LARGE SCALE GENOMIC DNA]</scope>
    <source>
        <strain evidence="11 20">MSL28</strain>
    </source>
</reference>
<reference evidence="14 18" key="2">
    <citation type="submission" date="2016-10" db="EMBL/GenBank/DDBJ databases">
        <authorList>
            <person name="de Groot N.N."/>
        </authorList>
    </citation>
    <scope>NUCLEOTIDE SEQUENCE [LARGE SCALE GENOMIC DNA]</scope>
    <source>
        <strain evidence="14 18">WG7</strain>
    </source>
</reference>
<dbReference type="Proteomes" id="UP000295758">
    <property type="component" value="Unassembled WGS sequence"/>
</dbReference>
<reference evidence="17 19" key="1">
    <citation type="submission" date="2016-10" db="EMBL/GenBank/DDBJ databases">
        <authorList>
            <person name="Varghese N."/>
            <person name="Submissions S."/>
        </authorList>
    </citation>
    <scope>NUCLEOTIDE SEQUENCE [LARGE SCALE GENOMIC DNA]</scope>
    <source>
        <strain evidence="12 22">WG10</strain>
        <strain evidence="13 19">WG2</strain>
        <strain evidence="15 17">WG5</strain>
    </source>
</reference>
<evidence type="ECO:0000256" key="9">
    <source>
        <dbReference type="RuleBase" id="RU361145"/>
    </source>
</evidence>
<feature type="binding site" evidence="8">
    <location>
        <position position="127"/>
    </location>
    <ligand>
        <name>Fe cation</name>
        <dbReference type="ChEBI" id="CHEBI:24875"/>
        <label>1</label>
    </ligand>
</feature>
<evidence type="ECO:0000313" key="21">
    <source>
        <dbReference type="Proteomes" id="UP000295758"/>
    </source>
</evidence>
<protein>
    <recommendedName>
        <fullName evidence="9">Ferritin</fullName>
        <ecNumber evidence="9">1.16.3.2</ecNumber>
    </recommendedName>
</protein>
<evidence type="ECO:0000313" key="18">
    <source>
        <dbReference type="Proteomes" id="UP000198945"/>
    </source>
</evidence>
<evidence type="ECO:0000313" key="13">
    <source>
        <dbReference type="EMBL" id="SDE88737.1"/>
    </source>
</evidence>
<evidence type="ECO:0000313" key="16">
    <source>
        <dbReference type="EMBL" id="TDS33020.1"/>
    </source>
</evidence>
<feature type="binding site" evidence="8">
    <location>
        <position position="17"/>
    </location>
    <ligand>
        <name>Fe cation</name>
        <dbReference type="ChEBI" id="CHEBI:24875"/>
        <label>1</label>
    </ligand>
</feature>
<dbReference type="EMBL" id="FMYT01000001">
    <property type="protein sequence ID" value="SDB96904.1"/>
    <property type="molecule type" value="Genomic_DNA"/>
</dbReference>
<dbReference type="RefSeq" id="WP_073156038.1">
    <property type="nucleotide sequence ID" value="NZ_FMYT01000001.1"/>
</dbReference>
<dbReference type="PROSITE" id="PS50905">
    <property type="entry name" value="FERRITIN_LIKE"/>
    <property type="match status" value="1"/>
</dbReference>
<dbReference type="InterPro" id="IPR012347">
    <property type="entry name" value="Ferritin-like"/>
</dbReference>
<dbReference type="GO" id="GO:0004322">
    <property type="term" value="F:ferroxidase activity"/>
    <property type="evidence" value="ECO:0007669"/>
    <property type="project" value="TreeGrafter"/>
</dbReference>
<comment type="subcellular location">
    <subcellularLocation>
        <location evidence="9">Cytoplasm</location>
    </subcellularLocation>
</comment>
<proteinExistence type="inferred from homology"/>
<reference evidence="16 21" key="4">
    <citation type="submission" date="2019-03" db="EMBL/GenBank/DDBJ databases">
        <title>Deep subsurface shale carbon reservoir microbial communities from Ohio and West Virginia, USA.</title>
        <authorList>
            <person name="Wrighton K."/>
        </authorList>
    </citation>
    <scope>NUCLEOTIDE SEQUENCE [LARGE SCALE GENOMIC DNA]</scope>
    <source>
        <strain evidence="16 21">UTICA-S4D12</strain>
    </source>
</reference>
<dbReference type="AlphaFoldDB" id="A0A1G6HRU5"/>
<evidence type="ECO:0000313" key="11">
    <source>
        <dbReference type="EMBL" id="PXV69906.1"/>
    </source>
</evidence>
<evidence type="ECO:0000256" key="5">
    <source>
        <dbReference type="ARBA" id="ARBA00023002"/>
    </source>
</evidence>
<dbReference type="InterPro" id="IPR001519">
    <property type="entry name" value="Ferritin"/>
</dbReference>
<keyword evidence="19" id="KW-1185">Reference proteome</keyword>
<dbReference type="Pfam" id="PF00210">
    <property type="entry name" value="Ferritin"/>
    <property type="match status" value="1"/>
</dbReference>
<evidence type="ECO:0000313" key="15">
    <source>
        <dbReference type="EMBL" id="SES68482.1"/>
    </source>
</evidence>
<dbReference type="Proteomes" id="UP000324896">
    <property type="component" value="Unassembled WGS sequence"/>
</dbReference>
<evidence type="ECO:0000256" key="2">
    <source>
        <dbReference type="ARBA" id="ARBA00006950"/>
    </source>
</evidence>
<evidence type="ECO:0000313" key="19">
    <source>
        <dbReference type="Proteomes" id="UP000199519"/>
    </source>
</evidence>
<dbReference type="Proteomes" id="UP000198612">
    <property type="component" value="Unassembled WGS sequence"/>
</dbReference>
<dbReference type="Proteomes" id="UP000247389">
    <property type="component" value="Unassembled WGS sequence"/>
</dbReference>
<keyword evidence="4 8" id="KW-0479">Metal-binding</keyword>
<gene>
    <name evidence="16" type="ORF">BY453_10527</name>
    <name evidence="11" type="ORF">C8C78_10234</name>
    <name evidence="12" type="ORF">SAMN04488597_101106</name>
    <name evidence="13" type="ORF">SAMN04488598_10367</name>
    <name evidence="15" type="ORF">SAMN04515652_10366</name>
    <name evidence="14" type="ORF">SAMN04515654_101168</name>
</gene>
<sequence length="172" mass="19833">MLKEKVEKALNEQINAELYSAYLYQSMAAYFENKSLAGFAQWMDRQADEEMIHARKIYDFINERGGRVILSGIEKPKNEWDSNLEVFEDSLAHEEKITAMINKLVSLADEEKDYATKSFLKWFVDEQVEEEDSVGEIVDKLKLVGDSTQGLFMMDDKLAERNKTNAAEESVE</sequence>
<dbReference type="OrthoDB" id="9801481at2"/>
<dbReference type="EMBL" id="FNBJ01000003">
    <property type="protein sequence ID" value="SDE88737.1"/>
    <property type="molecule type" value="Genomic_DNA"/>
</dbReference>
<accession>A0A1G6HRU5</accession>
<evidence type="ECO:0000256" key="7">
    <source>
        <dbReference type="ARBA" id="ARBA00048035"/>
    </source>
</evidence>
<dbReference type="PANTHER" id="PTHR11431">
    <property type="entry name" value="FERRITIN"/>
    <property type="match status" value="1"/>
</dbReference>
<evidence type="ECO:0000313" key="14">
    <source>
        <dbReference type="EMBL" id="SDI07133.1"/>
    </source>
</evidence>
<keyword evidence="3 9" id="KW-0409">Iron storage</keyword>
<dbReference type="FunFam" id="1.20.1260.10:FF:000001">
    <property type="entry name" value="Non-heme ferritin"/>
    <property type="match status" value="1"/>
</dbReference>
<evidence type="ECO:0000313" key="22">
    <source>
        <dbReference type="Proteomes" id="UP000324896"/>
    </source>
</evidence>
<dbReference type="GO" id="GO:0008198">
    <property type="term" value="F:ferrous iron binding"/>
    <property type="evidence" value="ECO:0007669"/>
    <property type="project" value="TreeGrafter"/>
</dbReference>
<dbReference type="Proteomes" id="UP000198945">
    <property type="component" value="Unassembled WGS sequence"/>
</dbReference>
<dbReference type="Gene3D" id="1.20.1260.10">
    <property type="match status" value="1"/>
</dbReference>
<dbReference type="GO" id="GO:0005829">
    <property type="term" value="C:cytosol"/>
    <property type="evidence" value="ECO:0007669"/>
    <property type="project" value="TreeGrafter"/>
</dbReference>
<dbReference type="EMBL" id="FNEH01000001">
    <property type="protein sequence ID" value="SDI07133.1"/>
    <property type="molecule type" value="Genomic_DNA"/>
</dbReference>
<dbReference type="SUPFAM" id="SSF47240">
    <property type="entry name" value="Ferritin-like"/>
    <property type="match status" value="1"/>
</dbReference>
<dbReference type="InterPro" id="IPR009040">
    <property type="entry name" value="Ferritin-like_diiron"/>
</dbReference>
<comment type="catalytic activity">
    <reaction evidence="7 9">
        <text>4 Fe(2+) + O2 + 6 H2O = 4 iron(III) oxide-hydroxide + 12 H(+)</text>
        <dbReference type="Rhea" id="RHEA:11972"/>
        <dbReference type="ChEBI" id="CHEBI:15377"/>
        <dbReference type="ChEBI" id="CHEBI:15378"/>
        <dbReference type="ChEBI" id="CHEBI:15379"/>
        <dbReference type="ChEBI" id="CHEBI:29033"/>
        <dbReference type="ChEBI" id="CHEBI:78619"/>
        <dbReference type="EC" id="1.16.3.2"/>
    </reaction>
</comment>
<dbReference type="GO" id="GO:0006879">
    <property type="term" value="P:intracellular iron ion homeostasis"/>
    <property type="evidence" value="ECO:0007669"/>
    <property type="project" value="UniProtKB-KW"/>
</dbReference>
<dbReference type="GO" id="GO:0008199">
    <property type="term" value="F:ferric iron binding"/>
    <property type="evidence" value="ECO:0007669"/>
    <property type="project" value="InterPro"/>
</dbReference>
<dbReference type="GO" id="GO:0006826">
    <property type="term" value="P:iron ion transport"/>
    <property type="evidence" value="ECO:0007669"/>
    <property type="project" value="InterPro"/>
</dbReference>
<evidence type="ECO:0000313" key="17">
    <source>
        <dbReference type="Proteomes" id="UP000198612"/>
    </source>
</evidence>
<evidence type="ECO:0000256" key="3">
    <source>
        <dbReference type="ARBA" id="ARBA00022434"/>
    </source>
</evidence>
<dbReference type="PANTHER" id="PTHR11431:SF127">
    <property type="entry name" value="BACTERIAL NON-HEME FERRITIN"/>
    <property type="match status" value="1"/>
</dbReference>
<dbReference type="InterPro" id="IPR009078">
    <property type="entry name" value="Ferritin-like_SF"/>
</dbReference>
<evidence type="ECO:0000313" key="20">
    <source>
        <dbReference type="Proteomes" id="UP000247389"/>
    </source>
</evidence>
<evidence type="ECO:0000313" key="12">
    <source>
        <dbReference type="EMBL" id="SDB96904.1"/>
    </source>
</evidence>
<feature type="binding site" evidence="8">
    <location>
        <position position="94"/>
    </location>
    <ligand>
        <name>Fe cation</name>
        <dbReference type="ChEBI" id="CHEBI:24875"/>
        <label>1</label>
    </ligand>
</feature>
<name>A0A1G6HRU5_9FIRM</name>
<feature type="binding site" evidence="8">
    <location>
        <position position="50"/>
    </location>
    <ligand>
        <name>Fe cation</name>
        <dbReference type="ChEBI" id="CHEBI:24875"/>
        <label>1</label>
    </ligand>
</feature>
<dbReference type="InterPro" id="IPR008331">
    <property type="entry name" value="Ferritin_DPS_dom"/>
</dbReference>
<dbReference type="EMBL" id="QICM01000002">
    <property type="protein sequence ID" value="PXV69906.1"/>
    <property type="molecule type" value="Genomic_DNA"/>
</dbReference>
<feature type="domain" description="Ferritin-like diiron" evidence="10">
    <location>
        <begin position="1"/>
        <end position="145"/>
    </location>
</feature>
<evidence type="ECO:0000256" key="1">
    <source>
        <dbReference type="ARBA" id="ARBA00002485"/>
    </source>
</evidence>
<keyword evidence="5" id="KW-0560">Oxidoreductase</keyword>
<organism evidence="12 22">
    <name type="scientific">Halanaerobium congolense</name>
    <dbReference type="NCBI Taxonomy" id="54121"/>
    <lineage>
        <taxon>Bacteria</taxon>
        <taxon>Bacillati</taxon>
        <taxon>Bacillota</taxon>
        <taxon>Clostridia</taxon>
        <taxon>Halanaerobiales</taxon>
        <taxon>Halanaerobiaceae</taxon>
        <taxon>Halanaerobium</taxon>
    </lineage>
</organism>